<evidence type="ECO:0000313" key="5">
    <source>
        <dbReference type="EMBL" id="BAK36394.1"/>
    </source>
</evidence>
<dbReference type="InterPro" id="IPR011055">
    <property type="entry name" value="Dup_hybrid_motif"/>
</dbReference>
<evidence type="ECO:0000259" key="3">
    <source>
        <dbReference type="Pfam" id="PF01551"/>
    </source>
</evidence>
<evidence type="ECO:0000256" key="1">
    <source>
        <dbReference type="ARBA" id="ARBA00004496"/>
    </source>
</evidence>
<evidence type="ECO:0008006" key="7">
    <source>
        <dbReference type="Google" id="ProtNLM"/>
    </source>
</evidence>
<dbReference type="Gene3D" id="2.60.40.10">
    <property type="entry name" value="Immunoglobulins"/>
    <property type="match status" value="3"/>
</dbReference>
<dbReference type="PANTHER" id="PTHR23053">
    <property type="entry name" value="DLEC1 DELETED IN LUNG AND ESOPHAGEAL CANCER 1"/>
    <property type="match status" value="1"/>
</dbReference>
<dbReference type="NCBIfam" id="NF012200">
    <property type="entry name" value="choice_anch_D"/>
    <property type="match status" value="2"/>
</dbReference>
<comment type="subcellular location">
    <subcellularLocation>
        <location evidence="1">Cytoplasm</location>
    </subcellularLocation>
</comment>
<gene>
    <name evidence="5" type="ordered locus">MLP_33800</name>
</gene>
<dbReference type="KEGG" id="mph:MLP_33800"/>
<organism evidence="5 6">
    <name type="scientific">Microlunatus phosphovorus (strain ATCC 700054 / DSM 10555 / JCM 9379 / NBRC 101784 / NCIMB 13414 / VKM Ac-1990 / NM-1)</name>
    <dbReference type="NCBI Taxonomy" id="1032480"/>
    <lineage>
        <taxon>Bacteria</taxon>
        <taxon>Bacillati</taxon>
        <taxon>Actinomycetota</taxon>
        <taxon>Actinomycetes</taxon>
        <taxon>Propionibacteriales</taxon>
        <taxon>Propionibacteriaceae</taxon>
        <taxon>Microlunatus</taxon>
    </lineage>
</organism>
<dbReference type="STRING" id="1032480.MLP_33800"/>
<dbReference type="PANTHER" id="PTHR23053:SF0">
    <property type="entry name" value="HYDROCEPHALUS-INDUCING PROTEIN HOMOLOG"/>
    <property type="match status" value="1"/>
</dbReference>
<dbReference type="SUPFAM" id="SSF51261">
    <property type="entry name" value="Duplicated hybrid motif"/>
    <property type="match status" value="1"/>
</dbReference>
<dbReference type="RefSeq" id="WP_013864254.1">
    <property type="nucleotide sequence ID" value="NC_015635.1"/>
</dbReference>
<accession>F5XMD7</accession>
<evidence type="ECO:0000313" key="6">
    <source>
        <dbReference type="Proteomes" id="UP000007947"/>
    </source>
</evidence>
<dbReference type="EMBL" id="AP012204">
    <property type="protein sequence ID" value="BAK36394.1"/>
    <property type="molecule type" value="Genomic_DNA"/>
</dbReference>
<name>F5XMD7_MICPN</name>
<keyword evidence="6" id="KW-1185">Reference proteome</keyword>
<dbReference type="Gene3D" id="2.70.70.10">
    <property type="entry name" value="Glucose Permease (Domain IIA)"/>
    <property type="match status" value="1"/>
</dbReference>
<reference evidence="5 6" key="1">
    <citation type="submission" date="2011-05" db="EMBL/GenBank/DDBJ databases">
        <title>Whole genome sequence of Microlunatus phosphovorus NM-1.</title>
        <authorList>
            <person name="Hosoyama A."/>
            <person name="Sasaki K."/>
            <person name="Harada T."/>
            <person name="Igarashi R."/>
            <person name="Kawakoshi A."/>
            <person name="Sasagawa M."/>
            <person name="Fukada J."/>
            <person name="Nakamura S."/>
            <person name="Katano Y."/>
            <person name="Hanada S."/>
            <person name="Kamagata Y."/>
            <person name="Nakamura N."/>
            <person name="Yamazaki S."/>
            <person name="Fujita N."/>
        </authorList>
    </citation>
    <scope>NUCLEOTIDE SEQUENCE [LARGE SCALE GENOMIC DNA]</scope>
    <source>
        <strain evidence="6">ATCC 700054 / DSM 10555 / JCM 9379 / NBRC 101784 / NCIMB 13414 / VKM Ac-1990 / NM-1</strain>
    </source>
</reference>
<dbReference type="OrthoDB" id="1099523at2"/>
<dbReference type="GO" id="GO:0005975">
    <property type="term" value="P:carbohydrate metabolic process"/>
    <property type="evidence" value="ECO:0007669"/>
    <property type="project" value="UniProtKB-ARBA"/>
</dbReference>
<evidence type="ECO:0000256" key="2">
    <source>
        <dbReference type="ARBA" id="ARBA00022490"/>
    </source>
</evidence>
<feature type="domain" description="Abnormal spindle-like microcephaly-associated protein ASH" evidence="4">
    <location>
        <begin position="299"/>
        <end position="377"/>
    </location>
</feature>
<dbReference type="Pfam" id="PF15780">
    <property type="entry name" value="ASH"/>
    <property type="match status" value="3"/>
</dbReference>
<keyword evidence="2" id="KW-0963">Cytoplasm</keyword>
<dbReference type="Proteomes" id="UP000007947">
    <property type="component" value="Chromosome"/>
</dbReference>
<dbReference type="AlphaFoldDB" id="F5XMD7"/>
<dbReference type="InterPro" id="IPR033305">
    <property type="entry name" value="Hydin-like"/>
</dbReference>
<dbReference type="InterPro" id="IPR016047">
    <property type="entry name" value="M23ase_b-sheet_dom"/>
</dbReference>
<dbReference type="HOGENOM" id="CLU_544914_0_0_11"/>
<sequence length="500" mass="52571">MTSQASRRARGVYRVPYVNGTRVRVNGDAGSHYPPTRYDLVGMGRDDGVYRIAAAADGIVRRLVDQFNQNRPDGNPCDNNHVWLEHPNGEWTKYTHLRQGSATAAGLVLDGPVAAGAPLGIEGDVGCAHGQHLHFEVAVPDPNLSDPITPDGFIIPDHRRNRIPWICGIPGRQFVEGRTFTAVAYPSRDIAVLPESVTFAKVPIGHGETEICTVVNLGRTAATVAVSGSPGGSVLAWFPVRATRLAPGDFIDIPIRFTPVSVLPAREALTLTVDGEKTQVNVIGIGAGTGPWPAIVAVPGSLTFGSVPLRGRATDPITLTNRGAGRAKITTPGTPSGSVFHRFALNTTLEAGESVGMPIRFRPTSVGPRRETLVVSVTGGDPVEVPLLGSGAPLIEFEPAELDFKGLPLGRTATKTVSIVNPSPDDGVSVTIPSARTNGFRWPAVSTVIPADGRLAVTVTFAPLRQGPLSATLLATVAGPAPYTRRLRIVGTGTGGPHVP</sequence>
<dbReference type="CDD" id="cd12797">
    <property type="entry name" value="M23_peptidase"/>
    <property type="match status" value="1"/>
</dbReference>
<protein>
    <recommendedName>
        <fullName evidence="7">Peptidase M23 domain-containing protein</fullName>
    </recommendedName>
</protein>
<dbReference type="eggNOG" id="COG0739">
    <property type="taxonomic scope" value="Bacteria"/>
</dbReference>
<dbReference type="InterPro" id="IPR013783">
    <property type="entry name" value="Ig-like_fold"/>
</dbReference>
<feature type="domain" description="Abnormal spindle-like microcephaly-associated protein ASH" evidence="4">
    <location>
        <begin position="399"/>
        <end position="474"/>
    </location>
</feature>
<feature type="domain" description="M23ase beta-sheet core" evidence="3">
    <location>
        <begin position="51"/>
        <end position="138"/>
    </location>
</feature>
<evidence type="ECO:0000259" key="4">
    <source>
        <dbReference type="Pfam" id="PF15780"/>
    </source>
</evidence>
<dbReference type="GO" id="GO:0005737">
    <property type="term" value="C:cytoplasm"/>
    <property type="evidence" value="ECO:0007669"/>
    <property type="project" value="UniProtKB-SubCell"/>
</dbReference>
<dbReference type="InterPro" id="IPR031549">
    <property type="entry name" value="ASH"/>
</dbReference>
<proteinExistence type="predicted"/>
<feature type="domain" description="Abnormal spindle-like microcephaly-associated protein ASH" evidence="4">
    <location>
        <begin position="195"/>
        <end position="275"/>
    </location>
</feature>
<dbReference type="Pfam" id="PF01551">
    <property type="entry name" value="Peptidase_M23"/>
    <property type="match status" value="1"/>
</dbReference>